<dbReference type="Proteomes" id="UP000050501">
    <property type="component" value="Unassembled WGS sequence"/>
</dbReference>
<protein>
    <recommendedName>
        <fullName evidence="3">Nitrous oxide-stimulated promoter</fullName>
    </recommendedName>
</protein>
<evidence type="ECO:0000313" key="1">
    <source>
        <dbReference type="EMBL" id="KPL79753.1"/>
    </source>
</evidence>
<dbReference type="STRING" id="229921.ADN01_13800"/>
<dbReference type="Pfam" id="PF11756">
    <property type="entry name" value="YgbA_NO"/>
    <property type="match status" value="1"/>
</dbReference>
<dbReference type="RefSeq" id="WP_062417268.1">
    <property type="nucleotide sequence ID" value="NZ_DF967974.1"/>
</dbReference>
<comment type="caution">
    <text evidence="1">The sequence shown here is derived from an EMBL/GenBank/DDBJ whole genome shotgun (WGS) entry which is preliminary data.</text>
</comment>
<keyword evidence="2" id="KW-1185">Reference proteome</keyword>
<dbReference type="InterPro" id="IPR020483">
    <property type="entry name" value="Uncharacterised_YgbA"/>
</dbReference>
<organism evidence="1 2">
    <name type="scientific">Levilinea saccharolytica</name>
    <dbReference type="NCBI Taxonomy" id="229921"/>
    <lineage>
        <taxon>Bacteria</taxon>
        <taxon>Bacillati</taxon>
        <taxon>Chloroflexota</taxon>
        <taxon>Anaerolineae</taxon>
        <taxon>Anaerolineales</taxon>
        <taxon>Anaerolineaceae</taxon>
        <taxon>Levilinea</taxon>
    </lineage>
</organism>
<gene>
    <name evidence="1" type="ORF">ADN01_13800</name>
</gene>
<accession>A0A0P6XWC6</accession>
<dbReference type="AlphaFoldDB" id="A0A0P6XWC6"/>
<name>A0A0P6XWC6_9CHLR</name>
<dbReference type="NCBIfam" id="NF007714">
    <property type="entry name" value="PRK10410.1-2"/>
    <property type="match status" value="1"/>
</dbReference>
<dbReference type="EMBL" id="LGCM01000046">
    <property type="protein sequence ID" value="KPL79753.1"/>
    <property type="molecule type" value="Genomic_DNA"/>
</dbReference>
<evidence type="ECO:0000313" key="2">
    <source>
        <dbReference type="Proteomes" id="UP000050501"/>
    </source>
</evidence>
<evidence type="ECO:0008006" key="3">
    <source>
        <dbReference type="Google" id="ProtNLM"/>
    </source>
</evidence>
<proteinExistence type="predicted"/>
<sequence length="122" mass="14136">MNPPPTFTHPRLRREAKTIQVMTALYCRDLHHPPAGTLCADCQELQEYALQRLQRCPFQEDKSTCAKCRVHCYQPALRERVRVMMRYAGPRMLRRHPILAVLHLLDGLRPAPEPAARRAPKT</sequence>
<reference evidence="1 2" key="1">
    <citation type="submission" date="2015-07" db="EMBL/GenBank/DDBJ databases">
        <title>Genome sequence of Levilinea saccharolytica DSM 16555.</title>
        <authorList>
            <person name="Hemp J."/>
            <person name="Ward L.M."/>
            <person name="Pace L.A."/>
            <person name="Fischer W.W."/>
        </authorList>
    </citation>
    <scope>NUCLEOTIDE SEQUENCE [LARGE SCALE GENOMIC DNA]</scope>
    <source>
        <strain evidence="1 2">KIBI-1</strain>
    </source>
</reference>